<keyword evidence="2" id="KW-0472">Membrane</keyword>
<feature type="transmembrane region" description="Helical" evidence="2">
    <location>
        <begin position="21"/>
        <end position="43"/>
    </location>
</feature>
<evidence type="ECO:0000256" key="2">
    <source>
        <dbReference type="SAM" id="Phobius"/>
    </source>
</evidence>
<feature type="compositionally biased region" description="Basic and acidic residues" evidence="1">
    <location>
        <begin position="161"/>
        <end position="174"/>
    </location>
</feature>
<keyword evidence="2" id="KW-0812">Transmembrane</keyword>
<protein>
    <submittedName>
        <fullName evidence="3">Alcohol dehydrogenase</fullName>
    </submittedName>
</protein>
<sequence length="184" mass="19392">MTSSPASGRDLPWSHRQSYPTRMTISLLAGAAVGMVGTLAHRLGASSNIPYGLVLALLIIMLSAWCARSRAGALGMGVHVAASSIVAWGLAVAPRGSGALAPVGFGDPSAVPFWSEHVGMIWLYGMIAVQVILLVMPRRWFQITVDDDVQPAVHRAADYPETADHADAGNHPETADIVQNEDAA</sequence>
<dbReference type="EMBL" id="WBSO01000001">
    <property type="protein sequence ID" value="KAB8301810.1"/>
    <property type="molecule type" value="Genomic_DNA"/>
</dbReference>
<evidence type="ECO:0000313" key="3">
    <source>
        <dbReference type="EMBL" id="KAB8301810.1"/>
    </source>
</evidence>
<feature type="transmembrane region" description="Helical" evidence="2">
    <location>
        <begin position="49"/>
        <end position="67"/>
    </location>
</feature>
<dbReference type="AlphaFoldDB" id="A0A6A2VGS5"/>
<proteinExistence type="predicted"/>
<evidence type="ECO:0000313" key="4">
    <source>
        <dbReference type="Proteomes" id="UP000440041"/>
    </source>
</evidence>
<evidence type="ECO:0000256" key="1">
    <source>
        <dbReference type="SAM" id="MobiDB-lite"/>
    </source>
</evidence>
<reference evidence="3 4" key="1">
    <citation type="submission" date="2019-09" db="EMBL/GenBank/DDBJ databases">
        <title>Characterization of the phylogenetic diversity of two novel species belonging to the genus Bifidobacterium: Bifidobacterium cebidarum sp. nov. and Bifidobacterium leontopitheci sp. nov.</title>
        <authorList>
            <person name="Lugli G.A."/>
            <person name="Duranti S."/>
            <person name="Milani C."/>
            <person name="Turroni F."/>
            <person name="Ventura M."/>
        </authorList>
    </citation>
    <scope>NUCLEOTIDE SEQUENCE [LARGE SCALE GENOMIC DNA]</scope>
    <source>
        <strain evidence="3 4">DSM 100238</strain>
    </source>
</reference>
<feature type="region of interest" description="Disordered" evidence="1">
    <location>
        <begin position="161"/>
        <end position="184"/>
    </location>
</feature>
<accession>A0A6A2VGS5</accession>
<keyword evidence="4" id="KW-1185">Reference proteome</keyword>
<feature type="transmembrane region" description="Helical" evidence="2">
    <location>
        <begin position="113"/>
        <end position="135"/>
    </location>
</feature>
<keyword evidence="2" id="KW-1133">Transmembrane helix</keyword>
<feature type="transmembrane region" description="Helical" evidence="2">
    <location>
        <begin position="74"/>
        <end position="93"/>
    </location>
</feature>
<name>A0A6A2VGS5_9BIFI</name>
<gene>
    <name evidence="3" type="ORF">DSM100238_0129</name>
</gene>
<comment type="caution">
    <text evidence="3">The sequence shown here is derived from an EMBL/GenBank/DDBJ whole genome shotgun (WGS) entry which is preliminary data.</text>
</comment>
<organism evidence="3 4">
    <name type="scientific">Bifidobacterium apri</name>
    <dbReference type="NCBI Taxonomy" id="1769423"/>
    <lineage>
        <taxon>Bacteria</taxon>
        <taxon>Bacillati</taxon>
        <taxon>Actinomycetota</taxon>
        <taxon>Actinomycetes</taxon>
        <taxon>Bifidobacteriales</taxon>
        <taxon>Bifidobacteriaceae</taxon>
        <taxon>Bifidobacterium</taxon>
    </lineage>
</organism>
<dbReference type="Proteomes" id="UP000440041">
    <property type="component" value="Unassembled WGS sequence"/>
</dbReference>